<reference evidence="1 2" key="1">
    <citation type="journal article" date="2020" name="ISME J.">
        <title>Comparative genomics reveals insights into cyanobacterial evolution and habitat adaptation.</title>
        <authorList>
            <person name="Chen M.Y."/>
            <person name="Teng W.K."/>
            <person name="Zhao L."/>
            <person name="Hu C.X."/>
            <person name="Zhou Y.K."/>
            <person name="Han B.P."/>
            <person name="Song L.R."/>
            <person name="Shu W.S."/>
        </authorList>
    </citation>
    <scope>NUCLEOTIDE SEQUENCE [LARGE SCALE GENOMIC DNA]</scope>
    <source>
        <strain evidence="1 2">FACHB-260</strain>
    </source>
</reference>
<comment type="caution">
    <text evidence="1">The sequence shown here is derived from an EMBL/GenBank/DDBJ whole genome shotgun (WGS) entry which is preliminary data.</text>
</comment>
<evidence type="ECO:0000313" key="2">
    <source>
        <dbReference type="Proteomes" id="UP000607281"/>
    </source>
</evidence>
<gene>
    <name evidence="1" type="ORF">H6G18_08460</name>
</gene>
<dbReference type="RefSeq" id="WP_190406638.1">
    <property type="nucleotide sequence ID" value="NZ_JACJRF010000010.1"/>
</dbReference>
<sequence length="45" mass="4772">MAGSKSLAKIAGLGKSLPFASFSPRCKAVVMQTTQRCEDFPQPDA</sequence>
<keyword evidence="2" id="KW-1185">Reference proteome</keyword>
<protein>
    <submittedName>
        <fullName evidence="1">Uncharacterized protein</fullName>
    </submittedName>
</protein>
<dbReference type="Proteomes" id="UP000607281">
    <property type="component" value="Unassembled WGS sequence"/>
</dbReference>
<name>A0ABR8CNY3_9NOST</name>
<organism evidence="1 2">
    <name type="scientific">Anabaena subtropica FACHB-260</name>
    <dbReference type="NCBI Taxonomy" id="2692884"/>
    <lineage>
        <taxon>Bacteria</taxon>
        <taxon>Bacillati</taxon>
        <taxon>Cyanobacteriota</taxon>
        <taxon>Cyanophyceae</taxon>
        <taxon>Nostocales</taxon>
        <taxon>Nostocaceae</taxon>
        <taxon>Anabaena</taxon>
    </lineage>
</organism>
<dbReference type="EMBL" id="JACJRF010000010">
    <property type="protein sequence ID" value="MBD2344180.1"/>
    <property type="molecule type" value="Genomic_DNA"/>
</dbReference>
<accession>A0ABR8CNY3</accession>
<evidence type="ECO:0000313" key="1">
    <source>
        <dbReference type="EMBL" id="MBD2344180.1"/>
    </source>
</evidence>
<proteinExistence type="predicted"/>